<reference evidence="9 10" key="1">
    <citation type="submission" date="2023-06" db="EMBL/GenBank/DDBJ databases">
        <authorList>
            <person name="Oyuntsetseg B."/>
            <person name="Kim S.B."/>
        </authorList>
    </citation>
    <scope>NUCLEOTIDE SEQUENCE [LARGE SCALE GENOMIC DNA]</scope>
    <source>
        <strain evidence="9 10">2-15</strain>
    </source>
</reference>
<dbReference type="PANTHER" id="PTHR38459:SF1">
    <property type="entry name" value="PROPHAGE BACTOPRENOL-LINKED GLUCOSE TRANSLOCASE HOMOLOG"/>
    <property type="match status" value="1"/>
</dbReference>
<evidence type="ECO:0000256" key="7">
    <source>
        <dbReference type="SAM" id="Phobius"/>
    </source>
</evidence>
<keyword evidence="5 7" id="KW-0472">Membrane</keyword>
<comment type="similarity">
    <text evidence="2">Belongs to the GtrA family.</text>
</comment>
<feature type="transmembrane region" description="Helical" evidence="7">
    <location>
        <begin position="96"/>
        <end position="117"/>
    </location>
</feature>
<evidence type="ECO:0000256" key="5">
    <source>
        <dbReference type="ARBA" id="ARBA00023136"/>
    </source>
</evidence>
<protein>
    <submittedName>
        <fullName evidence="9">GtrA family protein</fullName>
    </submittedName>
</protein>
<evidence type="ECO:0000256" key="4">
    <source>
        <dbReference type="ARBA" id="ARBA00022989"/>
    </source>
</evidence>
<evidence type="ECO:0000259" key="8">
    <source>
        <dbReference type="Pfam" id="PF04138"/>
    </source>
</evidence>
<dbReference type="InterPro" id="IPR051401">
    <property type="entry name" value="GtrA_CellWall_Glycosyl"/>
</dbReference>
<comment type="subcellular location">
    <subcellularLocation>
        <location evidence="1">Membrane</location>
        <topology evidence="1">Multi-pass membrane protein</topology>
    </subcellularLocation>
</comment>
<dbReference type="EMBL" id="CP127294">
    <property type="protein sequence ID" value="WIX78890.1"/>
    <property type="molecule type" value="Genomic_DNA"/>
</dbReference>
<feature type="transmembrane region" description="Helical" evidence="7">
    <location>
        <begin position="129"/>
        <end position="148"/>
    </location>
</feature>
<dbReference type="Pfam" id="PF04138">
    <property type="entry name" value="GtrA_DPMS_TM"/>
    <property type="match status" value="1"/>
</dbReference>
<evidence type="ECO:0000256" key="1">
    <source>
        <dbReference type="ARBA" id="ARBA00004141"/>
    </source>
</evidence>
<keyword evidence="10" id="KW-1185">Reference proteome</keyword>
<evidence type="ECO:0000313" key="9">
    <source>
        <dbReference type="EMBL" id="WIX78890.1"/>
    </source>
</evidence>
<dbReference type="Proteomes" id="UP001236014">
    <property type="component" value="Chromosome"/>
</dbReference>
<sequence length="162" mass="17890">MTTTRWTPRPPLFHRDPQRHHEDHELGGHAAWYLVAGGVTTGLQAVLFLVLRPEFGSQWANLVAIALTTVGNTEFHRRVTFAGRASKAGQRHLQDFLTFVFYAGYGSIVLATLDAVVSHPTAWEETASLLAASFVGGVVRFAVLRWWVFAHAEPEAPAADQD</sequence>
<name>A0A9Y2IEH2_9PSEU</name>
<dbReference type="GO" id="GO:0000271">
    <property type="term" value="P:polysaccharide biosynthetic process"/>
    <property type="evidence" value="ECO:0007669"/>
    <property type="project" value="InterPro"/>
</dbReference>
<evidence type="ECO:0000256" key="2">
    <source>
        <dbReference type="ARBA" id="ARBA00009399"/>
    </source>
</evidence>
<evidence type="ECO:0000313" key="10">
    <source>
        <dbReference type="Proteomes" id="UP001236014"/>
    </source>
</evidence>
<organism evidence="9 10">
    <name type="scientific">Amycolatopsis carbonis</name>
    <dbReference type="NCBI Taxonomy" id="715471"/>
    <lineage>
        <taxon>Bacteria</taxon>
        <taxon>Bacillati</taxon>
        <taxon>Actinomycetota</taxon>
        <taxon>Actinomycetes</taxon>
        <taxon>Pseudonocardiales</taxon>
        <taxon>Pseudonocardiaceae</taxon>
        <taxon>Amycolatopsis</taxon>
    </lineage>
</organism>
<accession>A0A9Y2IEH2</accession>
<dbReference type="PANTHER" id="PTHR38459">
    <property type="entry name" value="PROPHAGE BACTOPRENOL-LINKED GLUCOSE TRANSLOCASE HOMOLOG"/>
    <property type="match status" value="1"/>
</dbReference>
<feature type="domain" description="GtrA/DPMS transmembrane" evidence="8">
    <location>
        <begin position="33"/>
        <end position="149"/>
    </location>
</feature>
<feature type="region of interest" description="Disordered" evidence="6">
    <location>
        <begin position="1"/>
        <end position="21"/>
    </location>
</feature>
<dbReference type="GO" id="GO:0005886">
    <property type="term" value="C:plasma membrane"/>
    <property type="evidence" value="ECO:0007669"/>
    <property type="project" value="TreeGrafter"/>
</dbReference>
<dbReference type="AlphaFoldDB" id="A0A9Y2IEH2"/>
<evidence type="ECO:0000256" key="6">
    <source>
        <dbReference type="SAM" id="MobiDB-lite"/>
    </source>
</evidence>
<dbReference type="InterPro" id="IPR007267">
    <property type="entry name" value="GtrA_DPMS_TM"/>
</dbReference>
<dbReference type="RefSeq" id="WP_285969591.1">
    <property type="nucleotide sequence ID" value="NZ_CP127294.1"/>
</dbReference>
<evidence type="ECO:0000256" key="3">
    <source>
        <dbReference type="ARBA" id="ARBA00022692"/>
    </source>
</evidence>
<feature type="transmembrane region" description="Helical" evidence="7">
    <location>
        <begin position="30"/>
        <end position="51"/>
    </location>
</feature>
<dbReference type="KEGG" id="acab:QRX50_47455"/>
<gene>
    <name evidence="9" type="ORF">QRX50_47455</name>
</gene>
<keyword evidence="4 7" id="KW-1133">Transmembrane helix</keyword>
<keyword evidence="3 7" id="KW-0812">Transmembrane</keyword>
<proteinExistence type="inferred from homology"/>